<reference evidence="1 2" key="1">
    <citation type="submission" date="2007-03" db="EMBL/GenBank/DDBJ databases">
        <authorList>
            <person name="Stal L."/>
            <person name="Ferriera S."/>
            <person name="Johnson J."/>
            <person name="Kravitz S."/>
            <person name="Beeson K."/>
            <person name="Sutton G."/>
            <person name="Rogers Y.-H."/>
            <person name="Friedman R."/>
            <person name="Frazier M."/>
            <person name="Venter J.C."/>
        </authorList>
    </citation>
    <scope>NUCLEOTIDE SEQUENCE [LARGE SCALE GENOMIC DNA]</scope>
    <source>
        <strain evidence="1 2">CCY0110</strain>
    </source>
</reference>
<dbReference type="eggNOG" id="ENOG502Z8AY">
    <property type="taxonomic scope" value="Bacteria"/>
</dbReference>
<comment type="caution">
    <text evidence="1">The sequence shown here is derived from an EMBL/GenBank/DDBJ whole genome shotgun (WGS) entry which is preliminary data.</text>
</comment>
<keyword evidence="2" id="KW-1185">Reference proteome</keyword>
<dbReference type="Proteomes" id="UP000003781">
    <property type="component" value="Unassembled WGS sequence"/>
</dbReference>
<proteinExistence type="predicted"/>
<gene>
    <name evidence="1" type="ORF">CY0110_22687</name>
</gene>
<protein>
    <submittedName>
        <fullName evidence="1">Uncharacterized protein</fullName>
    </submittedName>
</protein>
<evidence type="ECO:0000313" key="2">
    <source>
        <dbReference type="Proteomes" id="UP000003781"/>
    </source>
</evidence>
<dbReference type="EMBL" id="AAXW01000004">
    <property type="protein sequence ID" value="EAZ92952.1"/>
    <property type="molecule type" value="Genomic_DNA"/>
</dbReference>
<dbReference type="AlphaFoldDB" id="A3IL83"/>
<organism evidence="1 2">
    <name type="scientific">Crocosphaera chwakensis CCY0110</name>
    <dbReference type="NCBI Taxonomy" id="391612"/>
    <lineage>
        <taxon>Bacteria</taxon>
        <taxon>Bacillati</taxon>
        <taxon>Cyanobacteriota</taxon>
        <taxon>Cyanophyceae</taxon>
        <taxon>Oscillatoriophycideae</taxon>
        <taxon>Chroococcales</taxon>
        <taxon>Aphanothecaceae</taxon>
        <taxon>Crocosphaera</taxon>
        <taxon>Crocosphaera chwakensis</taxon>
    </lineage>
</organism>
<dbReference type="RefSeq" id="WP_008274099.1">
    <property type="nucleotide sequence ID" value="NZ_AAXW01000004.1"/>
</dbReference>
<accession>A3IL83</accession>
<name>A3IL83_9CHRO</name>
<evidence type="ECO:0000313" key="1">
    <source>
        <dbReference type="EMBL" id="EAZ92952.1"/>
    </source>
</evidence>
<sequence>MVFFNLFNGITVGNDKSKSYNGVISYTTLLNIYNDTGHEKSIYQGLINNTKLKQDILNYLALFHFSRYEAASKMINLKLDPYQNLIGDNSVAALSMLKHSNRNIDFNSLAFLTEVRRFLNREPDREEQE</sequence>